<gene>
    <name evidence="2" type="ORF">Pcinc_016433</name>
</gene>
<feature type="domain" description="HAT C-terminal dimerisation" evidence="1">
    <location>
        <begin position="90"/>
        <end position="149"/>
    </location>
</feature>
<dbReference type="InterPro" id="IPR008906">
    <property type="entry name" value="HATC_C_dom"/>
</dbReference>
<dbReference type="PANTHER" id="PTHR45749">
    <property type="match status" value="1"/>
</dbReference>
<keyword evidence="3" id="KW-1185">Reference proteome</keyword>
<comment type="caution">
    <text evidence="2">The sequence shown here is derived from an EMBL/GenBank/DDBJ whole genome shotgun (WGS) entry which is preliminary data.</text>
</comment>
<reference evidence="2" key="1">
    <citation type="submission" date="2023-10" db="EMBL/GenBank/DDBJ databases">
        <title>Genome assemblies of two species of porcelain crab, Petrolisthes cinctipes and Petrolisthes manimaculis (Anomura: Porcellanidae).</title>
        <authorList>
            <person name="Angst P."/>
        </authorList>
    </citation>
    <scope>NUCLEOTIDE SEQUENCE</scope>
    <source>
        <strain evidence="2">PB745_01</strain>
        <tissue evidence="2">Gill</tissue>
    </source>
</reference>
<name>A0AAE1FSD4_PETCI</name>
<accession>A0AAE1FSD4</accession>
<proteinExistence type="predicted"/>
<evidence type="ECO:0000259" key="1">
    <source>
        <dbReference type="Pfam" id="PF05699"/>
    </source>
</evidence>
<dbReference type="PANTHER" id="PTHR45749:SF35">
    <property type="entry name" value="AC-LIKE TRANSPOSASE-RELATED"/>
    <property type="match status" value="1"/>
</dbReference>
<dbReference type="Proteomes" id="UP001286313">
    <property type="component" value="Unassembled WGS sequence"/>
</dbReference>
<sequence>MQLLMCAIHHHERIDMMSDIANKFSVLINYPDLPPDELGKQAKELTKTLTFGDKSDLVMEELIVEMQSFPTWPKRKMTAIEHLFFQEEKNPEEVYPNMWIALRTAVTTPVIVASAEKSLSKLKLIKTYLRSTMSQERLSGLALININKEVFKQI</sequence>
<evidence type="ECO:0000313" key="2">
    <source>
        <dbReference type="EMBL" id="KAK3878989.1"/>
    </source>
</evidence>
<evidence type="ECO:0000313" key="3">
    <source>
        <dbReference type="Proteomes" id="UP001286313"/>
    </source>
</evidence>
<dbReference type="AlphaFoldDB" id="A0AAE1FSD4"/>
<dbReference type="EMBL" id="JAWQEG010001511">
    <property type="protein sequence ID" value="KAK3878989.1"/>
    <property type="molecule type" value="Genomic_DNA"/>
</dbReference>
<organism evidence="2 3">
    <name type="scientific">Petrolisthes cinctipes</name>
    <name type="common">Flat porcelain crab</name>
    <dbReference type="NCBI Taxonomy" id="88211"/>
    <lineage>
        <taxon>Eukaryota</taxon>
        <taxon>Metazoa</taxon>
        <taxon>Ecdysozoa</taxon>
        <taxon>Arthropoda</taxon>
        <taxon>Crustacea</taxon>
        <taxon>Multicrustacea</taxon>
        <taxon>Malacostraca</taxon>
        <taxon>Eumalacostraca</taxon>
        <taxon>Eucarida</taxon>
        <taxon>Decapoda</taxon>
        <taxon>Pleocyemata</taxon>
        <taxon>Anomura</taxon>
        <taxon>Galatheoidea</taxon>
        <taxon>Porcellanidae</taxon>
        <taxon>Petrolisthes</taxon>
    </lineage>
</organism>
<protein>
    <recommendedName>
        <fullName evidence="1">HAT C-terminal dimerisation domain-containing protein</fullName>
    </recommendedName>
</protein>
<dbReference type="Pfam" id="PF05699">
    <property type="entry name" value="Dimer_Tnp_hAT"/>
    <property type="match status" value="1"/>
</dbReference>
<dbReference type="GO" id="GO:0046983">
    <property type="term" value="F:protein dimerization activity"/>
    <property type="evidence" value="ECO:0007669"/>
    <property type="project" value="InterPro"/>
</dbReference>